<dbReference type="Proteomes" id="UP000694863">
    <property type="component" value="Unplaced"/>
</dbReference>
<evidence type="ECO:0000313" key="1">
    <source>
        <dbReference type="Proteomes" id="UP000694863"/>
    </source>
</evidence>
<proteinExistence type="predicted"/>
<name>A0AC55DML3_ECHTE</name>
<dbReference type="RefSeq" id="XP_045152983.1">
    <property type="nucleotide sequence ID" value="XM_045297048.1"/>
</dbReference>
<reference evidence="2" key="1">
    <citation type="submission" date="2025-08" db="UniProtKB">
        <authorList>
            <consortium name="RefSeq"/>
        </authorList>
    </citation>
    <scope>IDENTIFICATION</scope>
</reference>
<sequence>MLNWYRGSPNNQSVKLAAFPKDNGKSSLDPRFNITQEGGKPTFRLRISAVYRNDSGNYYCGAIHLPPQTQISESPCAQLTVTDRVSEPPTAHPSPLPGGAGHLQVLVVSVTSVLVGILLLLLLAWVLITVFPRGMQGPGGARSDDTPLKEDPLALPVPTVDYGELDFERREKTPEPPASYFPEQTEYAVIVFPDGVPPGGHRGSAEGVWGPRPLRPEDAHSSWPL</sequence>
<evidence type="ECO:0000313" key="2">
    <source>
        <dbReference type="RefSeq" id="XP_045152983.1"/>
    </source>
</evidence>
<gene>
    <name evidence="2" type="primary">PDCD1</name>
</gene>
<keyword evidence="1" id="KW-1185">Reference proteome</keyword>
<protein>
    <submittedName>
        <fullName evidence="2">Programmed cell death protein 1</fullName>
    </submittedName>
</protein>
<accession>A0AC55DML3</accession>
<organism evidence="1 2">
    <name type="scientific">Echinops telfairi</name>
    <name type="common">Lesser hedgehog tenrec</name>
    <dbReference type="NCBI Taxonomy" id="9371"/>
    <lineage>
        <taxon>Eukaryota</taxon>
        <taxon>Metazoa</taxon>
        <taxon>Chordata</taxon>
        <taxon>Craniata</taxon>
        <taxon>Vertebrata</taxon>
        <taxon>Euteleostomi</taxon>
        <taxon>Mammalia</taxon>
        <taxon>Eutheria</taxon>
        <taxon>Afrotheria</taxon>
        <taxon>Tenrecidae</taxon>
        <taxon>Tenrecinae</taxon>
        <taxon>Echinops</taxon>
    </lineage>
</organism>